<dbReference type="PROSITE" id="PS00034">
    <property type="entry name" value="PAIRED_1"/>
    <property type="match status" value="1"/>
</dbReference>
<dbReference type="FunFam" id="1.10.10.10:FF:000003">
    <property type="entry name" value="Paired box protein Pax-6"/>
    <property type="match status" value="1"/>
</dbReference>
<evidence type="ECO:0000256" key="3">
    <source>
        <dbReference type="ARBA" id="ARBA00022724"/>
    </source>
</evidence>
<dbReference type="EMBL" id="LN609399">
    <property type="protein sequence ID" value="CEF60502.1"/>
    <property type="molecule type" value="Genomic_DNA"/>
</dbReference>
<dbReference type="AlphaFoldDB" id="A0A090KX99"/>
<organism evidence="10">
    <name type="scientific">Strongyloides ratti</name>
    <name type="common">Parasitic roundworm</name>
    <dbReference type="NCBI Taxonomy" id="34506"/>
    <lineage>
        <taxon>Eukaryota</taxon>
        <taxon>Metazoa</taxon>
        <taxon>Ecdysozoa</taxon>
        <taxon>Nematoda</taxon>
        <taxon>Chromadorea</taxon>
        <taxon>Rhabditida</taxon>
        <taxon>Tylenchina</taxon>
        <taxon>Panagrolaimomorpha</taxon>
        <taxon>Strongyloidoidea</taxon>
        <taxon>Strongyloididae</taxon>
        <taxon>Strongyloides</taxon>
    </lineage>
</organism>
<dbReference type="Proteomes" id="UP000035682">
    <property type="component" value="Unplaced"/>
</dbReference>
<dbReference type="GeneID" id="36385315"/>
<reference evidence="11" key="2">
    <citation type="submission" date="2014-09" db="EMBL/GenBank/DDBJ databases">
        <authorList>
            <person name="Martin A.A."/>
        </authorList>
    </citation>
    <scope>NUCLEOTIDE SEQUENCE</scope>
    <source>
        <strain evidence="11">ED321</strain>
    </source>
</reference>
<sequence length="405" mass="44726">MDNRSTASMANELWYQRYYHQHNQLQQPTIGNVGNNNITNQAQLLNISDNTPPSIGGLITSSTTASSQSQNSNITTPVSTNNNSINAYSSHTGVNQLGGVFVNGRPLPDHVRNKIVELAQQGVRPCDISRQLRVSHGCVSKILGRFYETGSIKPGVIGGSKPKVATPKVVNSITLYKLQNPTMFAWEIREKLIEDRICEADNVPSVSSINRIVRNRGNKILLQNNSSSSLGTTTSSSTNNNYNSITTNISNLNQSIPPNFSNPFDHQSHAAYSINKLLSLQQKQFKAMESVHGNGQPIWPNPYTSVVNSITTNNQTIFDSNQMSHHPMLRQQHENILTSDQNVFSNSKYNIDTALNNQSSTKWCSLGGQVNTGIMQSHLMIPNGTNIGEPQITNMDRRHNINNTN</sequence>
<keyword evidence="4" id="KW-0805">Transcription regulation</keyword>
<dbReference type="PANTHER" id="PTHR45636">
    <property type="entry name" value="PAIRED BOX PROTEIN PAX-6-RELATED-RELATED"/>
    <property type="match status" value="1"/>
</dbReference>
<keyword evidence="5" id="KW-0238">DNA-binding</keyword>
<dbReference type="Gene3D" id="1.10.10.10">
    <property type="entry name" value="Winged helix-like DNA-binding domain superfamily/Winged helix DNA-binding domain"/>
    <property type="match status" value="2"/>
</dbReference>
<dbReference type="GO" id="GO:0000981">
    <property type="term" value="F:DNA-binding transcription factor activity, RNA polymerase II-specific"/>
    <property type="evidence" value="ECO:0007669"/>
    <property type="project" value="TreeGrafter"/>
</dbReference>
<evidence type="ECO:0000256" key="1">
    <source>
        <dbReference type="ARBA" id="ARBA00004123"/>
    </source>
</evidence>
<dbReference type="PRINTS" id="PR00027">
    <property type="entry name" value="PAIREDBOX"/>
</dbReference>
<evidence type="ECO:0000313" key="10">
    <source>
        <dbReference type="EMBL" id="CEF60502.1"/>
    </source>
</evidence>
<evidence type="ECO:0000313" key="12">
    <source>
        <dbReference type="WBParaSite" id="SRAE_X000224100.1"/>
    </source>
</evidence>
<evidence type="ECO:0000256" key="2">
    <source>
        <dbReference type="ARBA" id="ARBA00022473"/>
    </source>
</evidence>
<dbReference type="CTD" id="36385315"/>
<feature type="compositionally biased region" description="Low complexity" evidence="8">
    <location>
        <begin position="59"/>
        <end position="76"/>
    </location>
</feature>
<keyword evidence="7" id="KW-0539">Nucleus</keyword>
<dbReference type="PANTHER" id="PTHR45636:SF31">
    <property type="entry name" value="PAIRED BOX PROTEIN 2 HOMOLOG-RELATED"/>
    <property type="match status" value="1"/>
</dbReference>
<dbReference type="FunFam" id="1.10.10.10:FF:000013">
    <property type="entry name" value="Paired box 8 isoform 1"/>
    <property type="match status" value="1"/>
</dbReference>
<reference evidence="12" key="3">
    <citation type="submission" date="2020-12" db="UniProtKB">
        <authorList>
            <consortium name="WormBaseParasite"/>
        </authorList>
    </citation>
    <scope>IDENTIFICATION</scope>
</reference>
<dbReference type="GO" id="GO:0000978">
    <property type="term" value="F:RNA polymerase II cis-regulatory region sequence-specific DNA binding"/>
    <property type="evidence" value="ECO:0007669"/>
    <property type="project" value="TreeGrafter"/>
</dbReference>
<dbReference type="InterPro" id="IPR001523">
    <property type="entry name" value="Paired_dom"/>
</dbReference>
<evidence type="ECO:0000313" key="11">
    <source>
        <dbReference type="Proteomes" id="UP000035682"/>
    </source>
</evidence>
<evidence type="ECO:0000256" key="6">
    <source>
        <dbReference type="ARBA" id="ARBA00023163"/>
    </source>
</evidence>
<keyword evidence="6" id="KW-0804">Transcription</keyword>
<protein>
    <submittedName>
        <fullName evidence="10 12">Paired box pox-neuro protein</fullName>
    </submittedName>
</protein>
<dbReference type="SUPFAM" id="SSF46689">
    <property type="entry name" value="Homeodomain-like"/>
    <property type="match status" value="1"/>
</dbReference>
<dbReference type="InterPro" id="IPR043182">
    <property type="entry name" value="PAIRED_DNA-bd_dom"/>
</dbReference>
<dbReference type="SMART" id="SM00351">
    <property type="entry name" value="PAX"/>
    <property type="match status" value="1"/>
</dbReference>
<evidence type="ECO:0000259" key="9">
    <source>
        <dbReference type="PROSITE" id="PS51057"/>
    </source>
</evidence>
<evidence type="ECO:0000256" key="5">
    <source>
        <dbReference type="ARBA" id="ARBA00023125"/>
    </source>
</evidence>
<dbReference type="WormBase" id="SRAE_X000224100">
    <property type="protein sequence ID" value="SRP11469"/>
    <property type="gene ID" value="WBGene00267821"/>
</dbReference>
<dbReference type="InterPro" id="IPR036388">
    <property type="entry name" value="WH-like_DNA-bd_sf"/>
</dbReference>
<gene>
    <name evidence="10 12 13" type="ORF">SRAE_X000224100</name>
</gene>
<keyword evidence="11" id="KW-1185">Reference proteome</keyword>
<keyword evidence="3" id="KW-0563">Paired box</keyword>
<keyword evidence="2" id="KW-0217">Developmental protein</keyword>
<comment type="subcellular location">
    <subcellularLocation>
        <location evidence="1">Nucleus</location>
    </subcellularLocation>
</comment>
<reference evidence="10" key="1">
    <citation type="submission" date="2014-09" db="EMBL/GenBank/DDBJ databases">
        <authorList>
            <person name="Aslett A.Martin."/>
        </authorList>
    </citation>
    <scope>NUCLEOTIDE SEQUENCE</scope>
    <source>
        <strain evidence="10">ED321 Heterogonic</strain>
    </source>
</reference>
<dbReference type="CDD" id="cd00131">
    <property type="entry name" value="PAX"/>
    <property type="match status" value="1"/>
</dbReference>
<feature type="domain" description="Paired" evidence="9">
    <location>
        <begin position="90"/>
        <end position="216"/>
    </location>
</feature>
<evidence type="ECO:0000313" key="13">
    <source>
        <dbReference type="WormBase" id="SRAE_X000224100"/>
    </source>
</evidence>
<proteinExistence type="predicted"/>
<dbReference type="RefSeq" id="XP_024499711.1">
    <property type="nucleotide sequence ID" value="XM_024645427.1"/>
</dbReference>
<dbReference type="InterPro" id="IPR043565">
    <property type="entry name" value="PAX_fam"/>
</dbReference>
<dbReference type="InterPro" id="IPR009057">
    <property type="entry name" value="Homeodomain-like_sf"/>
</dbReference>
<dbReference type="Pfam" id="PF00292">
    <property type="entry name" value="PAX"/>
    <property type="match status" value="1"/>
</dbReference>
<name>A0A090KX99_STRRB</name>
<dbReference type="GO" id="GO:0005634">
    <property type="term" value="C:nucleus"/>
    <property type="evidence" value="ECO:0007669"/>
    <property type="project" value="UniProtKB-SubCell"/>
</dbReference>
<evidence type="ECO:0000256" key="8">
    <source>
        <dbReference type="SAM" id="MobiDB-lite"/>
    </source>
</evidence>
<evidence type="ECO:0000256" key="7">
    <source>
        <dbReference type="ARBA" id="ARBA00023242"/>
    </source>
</evidence>
<dbReference type="PROSITE" id="PS51057">
    <property type="entry name" value="PAIRED_2"/>
    <property type="match status" value="1"/>
</dbReference>
<feature type="region of interest" description="Disordered" evidence="8">
    <location>
        <begin position="56"/>
        <end position="77"/>
    </location>
</feature>
<dbReference type="OrthoDB" id="3225452at2759"/>
<dbReference type="WBParaSite" id="SRAE_X000224100.1">
    <property type="protein sequence ID" value="SRAE_X000224100.1"/>
    <property type="gene ID" value="WBGene00267821"/>
</dbReference>
<evidence type="ECO:0000256" key="4">
    <source>
        <dbReference type="ARBA" id="ARBA00023015"/>
    </source>
</evidence>
<accession>A0A090KX99</accession>